<dbReference type="GO" id="GO:0000917">
    <property type="term" value="P:division septum assembly"/>
    <property type="evidence" value="ECO:0007669"/>
    <property type="project" value="UniProtKB-KW"/>
</dbReference>
<dbReference type="PANTHER" id="PTHR35798">
    <property type="entry name" value="CELL DIVISION PROTEIN SEPF"/>
    <property type="match status" value="1"/>
</dbReference>
<dbReference type="RefSeq" id="WP_126990799.1">
    <property type="nucleotide sequence ID" value="NZ_JTFC01000031.1"/>
</dbReference>
<evidence type="ECO:0000256" key="1">
    <source>
        <dbReference type="ARBA" id="ARBA00022618"/>
    </source>
</evidence>
<proteinExistence type="inferred from homology"/>
<gene>
    <name evidence="5" type="primary">sepF</name>
    <name evidence="7" type="ORF">QI30_10800</name>
</gene>
<dbReference type="SUPFAM" id="SSF81995">
    <property type="entry name" value="beta-sandwich domain of Sec23/24"/>
    <property type="match status" value="1"/>
</dbReference>
<dbReference type="GO" id="GO:0005737">
    <property type="term" value="C:cytoplasm"/>
    <property type="evidence" value="ECO:0007669"/>
    <property type="project" value="UniProtKB-SubCell"/>
</dbReference>
<keyword evidence="5" id="KW-0963">Cytoplasm</keyword>
<comment type="function">
    <text evidence="4 5">Cell division protein that is part of the divisome complex and is recruited early to the Z-ring. Probably stimulates Z-ring formation, perhaps through the cross-linking of FtsZ protofilaments. Its function overlaps with FtsA.</text>
</comment>
<keyword evidence="1 5" id="KW-0132">Cell division</keyword>
<feature type="compositionally biased region" description="Low complexity" evidence="6">
    <location>
        <begin position="25"/>
        <end position="57"/>
    </location>
</feature>
<dbReference type="AlphaFoldDB" id="A0A433RTD0"/>
<dbReference type="Proteomes" id="UP000288623">
    <property type="component" value="Unassembled WGS sequence"/>
</dbReference>
<sequence length="191" mass="22248">MKNFLKDFFYLDNRDDEFDEEEVAQPKQQARPQQQQPQQQQRPQQVQQLKQQPVPQQMATPRKVQQPVQRKTQQVASNLPPQQVAQMQVVEKKANNVVSMNRTTKVNLFEPRMYSEAQNIADCIRNKKSAVVNLQRIDKENGKRIIDFLSGTVFALDGEIKKIGIDIFLCTPDNVEIDGAISEYYYEEDKY</sequence>
<comment type="caution">
    <text evidence="7">The sequence shown here is derived from an EMBL/GenBank/DDBJ whole genome shotgun (WGS) entry which is preliminary data.</text>
</comment>
<dbReference type="InterPro" id="IPR007561">
    <property type="entry name" value="Cell_div_SepF/SepF-rel"/>
</dbReference>
<dbReference type="EMBL" id="JTFC01000031">
    <property type="protein sequence ID" value="RUS55419.1"/>
    <property type="molecule type" value="Genomic_DNA"/>
</dbReference>
<feature type="region of interest" description="Disordered" evidence="6">
    <location>
        <begin position="1"/>
        <end position="77"/>
    </location>
</feature>
<dbReference type="HAMAP" id="MF_01197">
    <property type="entry name" value="SepF"/>
    <property type="match status" value="1"/>
</dbReference>
<accession>A0A433RTD0</accession>
<comment type="subunit">
    <text evidence="5">Homodimer. Interacts with FtsZ.</text>
</comment>
<evidence type="ECO:0000313" key="8">
    <source>
        <dbReference type="Proteomes" id="UP000288623"/>
    </source>
</evidence>
<evidence type="ECO:0000256" key="6">
    <source>
        <dbReference type="SAM" id="MobiDB-lite"/>
    </source>
</evidence>
<keyword evidence="3 5" id="KW-0131">Cell cycle</keyword>
<name>A0A433RTD0_9BACL</name>
<organism evidence="7 8">
    <name type="scientific">Candidatus Kurthia intestinigallinarum</name>
    <dbReference type="NCBI Taxonomy" id="1562256"/>
    <lineage>
        <taxon>Bacteria</taxon>
        <taxon>Bacillati</taxon>
        <taxon>Bacillota</taxon>
        <taxon>Bacilli</taxon>
        <taxon>Bacillales</taxon>
        <taxon>Caryophanaceae</taxon>
        <taxon>Kurthia</taxon>
    </lineage>
</organism>
<keyword evidence="8" id="KW-1185">Reference proteome</keyword>
<evidence type="ECO:0000256" key="3">
    <source>
        <dbReference type="ARBA" id="ARBA00023306"/>
    </source>
</evidence>
<keyword evidence="2 5" id="KW-0717">Septation</keyword>
<reference evidence="7 8" key="1">
    <citation type="submission" date="2014-11" db="EMBL/GenBank/DDBJ databases">
        <title>Genome sequence and analysis of novel Kurthia sp.</title>
        <authorList>
            <person name="Lawson J.N."/>
            <person name="Gonzalez J.E."/>
            <person name="Rinauldi L."/>
            <person name="Xuan Z."/>
            <person name="Firman A."/>
            <person name="Shaddox L."/>
            <person name="Trudeau A."/>
            <person name="Shah S."/>
            <person name="Reiman D."/>
        </authorList>
    </citation>
    <scope>NUCLEOTIDE SEQUENCE [LARGE SCALE GENOMIC DNA]</scope>
    <source>
        <strain evidence="7 8">3B1D</strain>
    </source>
</reference>
<dbReference type="GO" id="GO:0043093">
    <property type="term" value="P:FtsZ-dependent cytokinesis"/>
    <property type="evidence" value="ECO:0007669"/>
    <property type="project" value="UniProtKB-UniRule"/>
</dbReference>
<dbReference type="InterPro" id="IPR038594">
    <property type="entry name" value="SepF-like_sf"/>
</dbReference>
<dbReference type="Pfam" id="PF04472">
    <property type="entry name" value="SepF"/>
    <property type="match status" value="1"/>
</dbReference>
<evidence type="ECO:0000256" key="5">
    <source>
        <dbReference type="HAMAP-Rule" id="MF_01197"/>
    </source>
</evidence>
<dbReference type="OrthoDB" id="9815206at2"/>
<evidence type="ECO:0000256" key="2">
    <source>
        <dbReference type="ARBA" id="ARBA00023210"/>
    </source>
</evidence>
<dbReference type="InterPro" id="IPR023052">
    <property type="entry name" value="Cell_div_SepF"/>
</dbReference>
<feature type="compositionally biased region" description="Polar residues" evidence="6">
    <location>
        <begin position="66"/>
        <end position="77"/>
    </location>
</feature>
<dbReference type="Gene3D" id="3.30.110.150">
    <property type="entry name" value="SepF-like protein"/>
    <property type="match status" value="1"/>
</dbReference>
<evidence type="ECO:0000313" key="7">
    <source>
        <dbReference type="EMBL" id="RUS55419.1"/>
    </source>
</evidence>
<feature type="compositionally biased region" description="Acidic residues" evidence="6">
    <location>
        <begin position="14"/>
        <end position="23"/>
    </location>
</feature>
<comment type="similarity">
    <text evidence="5">Belongs to the SepF family.</text>
</comment>
<protein>
    <recommendedName>
        <fullName evidence="5">Cell division protein SepF</fullName>
    </recommendedName>
</protein>
<evidence type="ECO:0000256" key="4">
    <source>
        <dbReference type="ARBA" id="ARBA00044936"/>
    </source>
</evidence>
<comment type="subcellular location">
    <subcellularLocation>
        <location evidence="5">Cytoplasm</location>
    </subcellularLocation>
    <text evidence="5">Localizes to the division site, in a FtsZ-dependent manner.</text>
</comment>
<dbReference type="PANTHER" id="PTHR35798:SF1">
    <property type="entry name" value="CELL DIVISION PROTEIN SEPF"/>
    <property type="match status" value="1"/>
</dbReference>